<feature type="transmembrane region" description="Helical" evidence="3">
    <location>
        <begin position="12"/>
        <end position="34"/>
    </location>
</feature>
<feature type="transmembrane region" description="Helical" evidence="3">
    <location>
        <begin position="40"/>
        <end position="61"/>
    </location>
</feature>
<proteinExistence type="predicted"/>
<protein>
    <submittedName>
        <fullName evidence="5">Chemotaxis protein</fullName>
    </submittedName>
</protein>
<dbReference type="PROSITE" id="PS50111">
    <property type="entry name" value="CHEMOTAXIS_TRANSDUC_2"/>
    <property type="match status" value="1"/>
</dbReference>
<keyword evidence="1 2" id="KW-0807">Transducer</keyword>
<dbReference type="GO" id="GO:0007165">
    <property type="term" value="P:signal transduction"/>
    <property type="evidence" value="ECO:0007669"/>
    <property type="project" value="UniProtKB-KW"/>
</dbReference>
<evidence type="ECO:0000259" key="4">
    <source>
        <dbReference type="PROSITE" id="PS50111"/>
    </source>
</evidence>
<dbReference type="GO" id="GO:0016020">
    <property type="term" value="C:membrane"/>
    <property type="evidence" value="ECO:0007669"/>
    <property type="project" value="InterPro"/>
</dbReference>
<organism evidence="5 6">
    <name type="scientific">Clostridium sartagoforme</name>
    <dbReference type="NCBI Taxonomy" id="84031"/>
    <lineage>
        <taxon>Bacteria</taxon>
        <taxon>Bacillati</taxon>
        <taxon>Bacillota</taxon>
        <taxon>Clostridia</taxon>
        <taxon>Eubacteriales</taxon>
        <taxon>Clostridiaceae</taxon>
        <taxon>Clostridium</taxon>
    </lineage>
</organism>
<dbReference type="Gene3D" id="1.10.287.950">
    <property type="entry name" value="Methyl-accepting chemotaxis protein"/>
    <property type="match status" value="1"/>
</dbReference>
<feature type="domain" description="Methyl-accepting transducer" evidence="4">
    <location>
        <begin position="207"/>
        <end position="457"/>
    </location>
</feature>
<sequence length="488" mass="54499">MRNNVTRQTNRGFVIATTALTITYSLGLLFMIGSNIIDKNFALIALGIIFIFTAIMLVFYFKNKENIKIRHIIGTPYAIVYAILLFKSNLMVAPIAIVPLIVICMIYLDHKFMIAPIVGAAIFNIIWVVINIKNPSMRENIILEIVCIFMFYIMAYIITKISNRMREEADLEKRKSSNMVKEQEKILNEIRDAIELLNKNTTSISGTFNTIESSSSNISSAILEILNGCEVTTSNIEEQNKASSNIRLDIESAVNNSKEMELKFKESRDTFETIFGMIEDVAKNSKNVKSKNSEVYIIANELKEKTSKVLMIIDIISDISEKTNLLALNAAIESARAGEYGRGFSVVAEEIRKLAEQSKESSNEINNIIRDLENEVLNVSKSINDVTNIINEEEKIVRNTTSGLHNLTNGLNKMEELVKNVTNKIIAIDSDNSKITDGITNVASISEETLANSQSTAAIVEILFAEVTEAKNSLDELVGLAKKMNTYS</sequence>
<evidence type="ECO:0000256" key="3">
    <source>
        <dbReference type="SAM" id="Phobius"/>
    </source>
</evidence>
<dbReference type="AlphaFoldDB" id="A0A4S2DPY1"/>
<dbReference type="RefSeq" id="WP_136005665.1">
    <property type="nucleotide sequence ID" value="NZ_SRYR01000001.1"/>
</dbReference>
<evidence type="ECO:0000256" key="1">
    <source>
        <dbReference type="ARBA" id="ARBA00023224"/>
    </source>
</evidence>
<dbReference type="Proteomes" id="UP000306888">
    <property type="component" value="Unassembled WGS sequence"/>
</dbReference>
<keyword evidence="3" id="KW-0812">Transmembrane</keyword>
<dbReference type="PANTHER" id="PTHR32089:SF112">
    <property type="entry name" value="LYSOZYME-LIKE PROTEIN-RELATED"/>
    <property type="match status" value="1"/>
</dbReference>
<evidence type="ECO:0000256" key="2">
    <source>
        <dbReference type="PROSITE-ProRule" id="PRU00284"/>
    </source>
</evidence>
<keyword evidence="3" id="KW-1133">Transmembrane helix</keyword>
<dbReference type="PANTHER" id="PTHR32089">
    <property type="entry name" value="METHYL-ACCEPTING CHEMOTAXIS PROTEIN MCPB"/>
    <property type="match status" value="1"/>
</dbReference>
<feature type="transmembrane region" description="Helical" evidence="3">
    <location>
        <begin position="114"/>
        <end position="132"/>
    </location>
</feature>
<dbReference type="Pfam" id="PF00015">
    <property type="entry name" value="MCPsignal"/>
    <property type="match status" value="1"/>
</dbReference>
<feature type="transmembrane region" description="Helical" evidence="3">
    <location>
        <begin position="82"/>
        <end position="108"/>
    </location>
</feature>
<dbReference type="EMBL" id="SRYR01000001">
    <property type="protein sequence ID" value="TGY44469.1"/>
    <property type="molecule type" value="Genomic_DNA"/>
</dbReference>
<evidence type="ECO:0000313" key="6">
    <source>
        <dbReference type="Proteomes" id="UP000306888"/>
    </source>
</evidence>
<keyword evidence="3" id="KW-0472">Membrane</keyword>
<name>A0A4S2DPY1_9CLOT</name>
<keyword evidence="6" id="KW-1185">Reference proteome</keyword>
<dbReference type="SUPFAM" id="SSF58104">
    <property type="entry name" value="Methyl-accepting chemotaxis protein (MCP) signaling domain"/>
    <property type="match status" value="1"/>
</dbReference>
<dbReference type="OrthoDB" id="9807021at2"/>
<accession>A0A4S2DPY1</accession>
<comment type="caution">
    <text evidence="5">The sequence shown here is derived from an EMBL/GenBank/DDBJ whole genome shotgun (WGS) entry which is preliminary data.</text>
</comment>
<feature type="transmembrane region" description="Helical" evidence="3">
    <location>
        <begin position="141"/>
        <end position="158"/>
    </location>
</feature>
<gene>
    <name evidence="5" type="ORF">E5347_06555</name>
</gene>
<reference evidence="5 6" key="1">
    <citation type="submission" date="2019-04" db="EMBL/GenBank/DDBJ databases">
        <title>Microbes associate with the intestines of laboratory mice.</title>
        <authorList>
            <person name="Navarre W."/>
            <person name="Wong E."/>
            <person name="Huang K."/>
            <person name="Tropini C."/>
            <person name="Ng K."/>
            <person name="Yu B."/>
        </authorList>
    </citation>
    <scope>NUCLEOTIDE SEQUENCE [LARGE SCALE GENOMIC DNA]</scope>
    <source>
        <strain evidence="5 6">NM50_B9-20</strain>
    </source>
</reference>
<evidence type="ECO:0000313" key="5">
    <source>
        <dbReference type="EMBL" id="TGY44469.1"/>
    </source>
</evidence>
<dbReference type="SMART" id="SM00283">
    <property type="entry name" value="MA"/>
    <property type="match status" value="1"/>
</dbReference>
<dbReference type="InterPro" id="IPR004089">
    <property type="entry name" value="MCPsignal_dom"/>
</dbReference>